<feature type="compositionally biased region" description="Basic residues" evidence="1">
    <location>
        <begin position="1878"/>
        <end position="1891"/>
    </location>
</feature>
<feature type="region of interest" description="Disordered" evidence="1">
    <location>
        <begin position="1517"/>
        <end position="1771"/>
    </location>
</feature>
<feature type="compositionally biased region" description="Acidic residues" evidence="1">
    <location>
        <begin position="1679"/>
        <end position="1692"/>
    </location>
</feature>
<feature type="compositionally biased region" description="Low complexity" evidence="1">
    <location>
        <begin position="1548"/>
        <end position="1558"/>
    </location>
</feature>
<dbReference type="GO" id="GO:0005509">
    <property type="term" value="F:calcium ion binding"/>
    <property type="evidence" value="ECO:0007669"/>
    <property type="project" value="InterPro"/>
</dbReference>
<evidence type="ECO:0000256" key="1">
    <source>
        <dbReference type="SAM" id="MobiDB-lite"/>
    </source>
</evidence>
<name>A0A955RKR2_9BACT</name>
<dbReference type="Gene3D" id="4.10.1080.10">
    <property type="entry name" value="TSP type-3 repeat"/>
    <property type="match status" value="1"/>
</dbReference>
<evidence type="ECO:0000313" key="3">
    <source>
        <dbReference type="EMBL" id="MCA9385648.1"/>
    </source>
</evidence>
<reference evidence="3" key="2">
    <citation type="journal article" date="2021" name="Microbiome">
        <title>Successional dynamics and alternative stable states in a saline activated sludge microbial community over 9 years.</title>
        <authorList>
            <person name="Wang Y."/>
            <person name="Ye J."/>
            <person name="Ju F."/>
            <person name="Liu L."/>
            <person name="Boyd J.A."/>
            <person name="Deng Y."/>
            <person name="Parks D.H."/>
            <person name="Jiang X."/>
            <person name="Yin X."/>
            <person name="Woodcroft B.J."/>
            <person name="Tyson G.W."/>
            <person name="Hugenholtz P."/>
            <person name="Polz M.F."/>
            <person name="Zhang T."/>
        </authorList>
    </citation>
    <scope>NUCLEOTIDE SEQUENCE</scope>
    <source>
        <strain evidence="3">HKST-UBA11</strain>
    </source>
</reference>
<dbReference type="InterPro" id="IPR028974">
    <property type="entry name" value="TSP_type-3_rpt"/>
</dbReference>
<feature type="compositionally biased region" description="Basic and acidic residues" evidence="1">
    <location>
        <begin position="1866"/>
        <end position="1877"/>
    </location>
</feature>
<dbReference type="EMBL" id="JAGQLH010000034">
    <property type="protein sequence ID" value="MCA9385648.1"/>
    <property type="molecule type" value="Genomic_DNA"/>
</dbReference>
<organism evidence="3 4">
    <name type="scientific">Candidatus Dojkabacteria bacterium</name>
    <dbReference type="NCBI Taxonomy" id="2099670"/>
    <lineage>
        <taxon>Bacteria</taxon>
        <taxon>Candidatus Dojkabacteria</taxon>
    </lineage>
</organism>
<accession>A0A955RKR2</accession>
<evidence type="ECO:0000256" key="2">
    <source>
        <dbReference type="SAM" id="Phobius"/>
    </source>
</evidence>
<keyword evidence="2" id="KW-1133">Transmembrane helix</keyword>
<feature type="transmembrane region" description="Helical" evidence="2">
    <location>
        <begin position="1841"/>
        <end position="1860"/>
    </location>
</feature>
<comment type="caution">
    <text evidence="3">The sequence shown here is derived from an EMBL/GenBank/DDBJ whole genome shotgun (WGS) entry which is preliminary data.</text>
</comment>
<reference evidence="3" key="1">
    <citation type="submission" date="2020-04" db="EMBL/GenBank/DDBJ databases">
        <authorList>
            <person name="Zhang T."/>
        </authorList>
    </citation>
    <scope>NUCLEOTIDE SEQUENCE</scope>
    <source>
        <strain evidence="3">HKST-UBA11</strain>
    </source>
</reference>
<evidence type="ECO:0000313" key="4">
    <source>
        <dbReference type="Proteomes" id="UP000754563"/>
    </source>
</evidence>
<proteinExistence type="predicted"/>
<feature type="compositionally biased region" description="Acidic residues" evidence="1">
    <location>
        <begin position="1641"/>
        <end position="1655"/>
    </location>
</feature>
<keyword evidence="2" id="KW-0812">Transmembrane</keyword>
<feature type="compositionally biased region" description="Polar residues" evidence="1">
    <location>
        <begin position="1517"/>
        <end position="1530"/>
    </location>
</feature>
<feature type="region of interest" description="Disordered" evidence="1">
    <location>
        <begin position="1794"/>
        <end position="1828"/>
    </location>
</feature>
<feature type="transmembrane region" description="Helical" evidence="2">
    <location>
        <begin position="12"/>
        <end position="34"/>
    </location>
</feature>
<dbReference type="Proteomes" id="UP000754563">
    <property type="component" value="Unassembled WGS sequence"/>
</dbReference>
<feature type="region of interest" description="Disordered" evidence="1">
    <location>
        <begin position="1866"/>
        <end position="1891"/>
    </location>
</feature>
<feature type="compositionally biased region" description="Basic and acidic residues" evidence="1">
    <location>
        <begin position="1709"/>
        <end position="1720"/>
    </location>
</feature>
<feature type="compositionally biased region" description="Acidic residues" evidence="1">
    <location>
        <begin position="1798"/>
        <end position="1809"/>
    </location>
</feature>
<feature type="compositionally biased region" description="Acidic residues" evidence="1">
    <location>
        <begin position="1559"/>
        <end position="1584"/>
    </location>
</feature>
<keyword evidence="2" id="KW-0472">Membrane</keyword>
<gene>
    <name evidence="3" type="ORF">KC717_03295</name>
</gene>
<dbReference type="SUPFAM" id="SSF103647">
    <property type="entry name" value="TSP type-3 repeat"/>
    <property type="match status" value="1"/>
</dbReference>
<protein>
    <submittedName>
        <fullName evidence="3">Uncharacterized protein</fullName>
    </submittedName>
</protein>
<sequence>MQSFSQFSKKFLRTLNLVLILSFVVTNYGSIFLLPISSAEELPFGIASYTEYSKTDTGNALTEETVTQSGSTLQDTQEEQVLPSHSFQRLASRPNEISFKILEGDIPIGNEKPDGEVLNQDEVTAAIIDSLVTKEKITAVAIKDIVDDYVPVIYDEFNTNLQDVYVQDILDSEEISNLTEELITESVREDISEELTDSYLRKDPKSFISSFLSPLSTPEKLVRDTIDDRNQDVNETKFKNLIAEKLAEKGFTTKFGLGKQSNFYPFEEQLYSISINDVTLTEGSDFHFTKGSLNLVITHFPEFQPGKHTLKITFANPLTGEDETISQDFEWGVLAFNTDKDIYLEDSQAHISIGVLDDNGLPVCGAEVNLQVKTTDQENYTNIDVQETGLCTTYDSENTEPDYEATYIFEEIGTYEFKLTANNGNGLKELTALVDVIDPITKSNTNGIQFQAVIERDAATRLYPYGSSPMNVKIQSLLDFYGSLIERVPRSFSISDVSLGVFDHTGEFLPFHHTNYEIRYPDSNPNITELLFPSITLEPEETIGFSYNYNAPDRSPDFFTISPLEFDPAIESEESYYEQRYWNIANDAACTWTNGGGTGLWNNPANWSCGSVPGDGDTATINNGDTVTADVQIVVDTLTIGSTSTLNLNGNNIGTTALGVPASKLVSLNASGTLQFTGEEPNYTYSNTNIGEGCTGTFEFIGDGDAIAETVSGPTQFCGLTVNDTSPTPDTFRFSYPSPKIYGDVHIMNGIYEGEYQVAGTSFYNYYGNVTIDTGATFIDNGPIGSPPGPSKFTNYMGNFTNYGTYDHNGGAAQFNNIPITAGPTSTFPSAPNTQTIIGNTTFNILSLLDRNNNDTPANQLNTNQTIFIDANSTIIVETSLQIRGTDGDDRLAIESTVPGTAAKIQLGTSSPAFASGQWLSVGDVQLLDNNGDILSPPLSPSDSITTGNAAGWFPDFIGTLYTEQGGTGIPGKTIRLLINGADTGIDAETDANGDYSINVIAGGGDIVTLYVDDETENSVLISKFDGANSAGYDMFEDYLVVRTEGAQPALTNSEIESAVSYEGTHGGAVPSSTDISSIFTTSTGTGVDLTMLGNELLVQSGNYTPGGDVSVSGDLDIDGTITFVAENVNIGGDLDIDAAGTTTLTSLITTIGGDLFSDTGSTLTHNSGSIVLDGTSNQTITTSGNPLFTIQNSNSSSVVELATPLSVQDTFINDSSGIFNLNGHDLSVTGTFSNEGIIRLHGNENTTIPLQDVDSGVWEYTGDGDGIADTYSVKDFNVGGIDYYDVSFNSTDGLLDVFNLTTPLTVTRDWTLADGTFDTQNNDLTVNGITTCSQSGGTFIQGSALVTCAGDLDVSGGVWTGGSGVIDVNGDFNHTNGTFTSTSNQFTVAGAWNRMGGTYTHNSGTVLLDGNDQQVNGSTTFYNLTKTDNPGDDVTEILTLQSGTSQTIESILTLDGNDTDDQLLITATGASNATFNLSGALSDYFITNGYLAIEYNTITTSSGSIALIPVDPINSAESTASTTSGWFTVTTPPSTGGSSSGGGGGSSSATTPVIPGDSDGDGILDIDEDLNDDNDPTNDDTDGDGIPNYLDPDDDNDGVPTASEDQNKDGDPSNDDFDFDGIPNYLDIDDDNDSILTKDEDIDGDGDPTNDDTDGSGMPNYLDVDDDNDLIPTRLEDINGDGDPTNDDSDGDGIPNYLDPDDDNDGILTRDEDVNKDGDPTNDDTDGGGLPNYLDPDDDNDGILTTNEDVNKDGDPTNDDSDGDGIPNYLDPAYYYDAAVEEEVKQSEEFIAISDEATIDDNQEDDQYEPPVTSDSGSELPTVEEPDEYSIAAESDYSRLAYLLCCCCPLGLLLLFFFWKRKKDEEDGKDTDEPKTIRRNSKPRTSRKNK</sequence>